<feature type="compositionally biased region" description="Polar residues" evidence="1">
    <location>
        <begin position="494"/>
        <end position="508"/>
    </location>
</feature>
<evidence type="ECO:0000256" key="1">
    <source>
        <dbReference type="SAM" id="MobiDB-lite"/>
    </source>
</evidence>
<feature type="compositionally biased region" description="Low complexity" evidence="1">
    <location>
        <begin position="509"/>
        <end position="524"/>
    </location>
</feature>
<reference evidence="3" key="2">
    <citation type="submission" date="2015-05" db="EMBL/GenBank/DDBJ databases">
        <title>Complete genome sequence of Corynebacterium mustelae DSM 45274, isolated from various tissues of a male ferret with lethal sepsis.</title>
        <authorList>
            <person name="Ruckert C."/>
            <person name="Albersmeier A."/>
            <person name="Winkler A."/>
            <person name="Tauch A."/>
        </authorList>
    </citation>
    <scope>NUCLEOTIDE SEQUENCE [LARGE SCALE GENOMIC DNA]</scope>
    <source>
        <strain evidence="3">DSM 45274</strain>
    </source>
</reference>
<dbReference type="AlphaFoldDB" id="A0A0G3H5J8"/>
<dbReference type="RefSeq" id="WP_047262458.1">
    <property type="nucleotide sequence ID" value="NZ_CP011542.1"/>
</dbReference>
<dbReference type="EMBL" id="CP011542">
    <property type="protein sequence ID" value="AKK06432.1"/>
    <property type="molecule type" value="Genomic_DNA"/>
</dbReference>
<gene>
    <name evidence="2" type="ORF">CMUST_10580</name>
</gene>
<proteinExistence type="predicted"/>
<evidence type="ECO:0000313" key="2">
    <source>
        <dbReference type="EMBL" id="AKK06432.1"/>
    </source>
</evidence>
<feature type="region of interest" description="Disordered" evidence="1">
    <location>
        <begin position="494"/>
        <end position="526"/>
    </location>
</feature>
<name>A0A0G3H5J8_9CORY</name>
<reference evidence="2 3" key="1">
    <citation type="journal article" date="2015" name="Genome Announc.">
        <title>Complete Genome Sequence of the Type Strain Corynebacterium mustelae DSM 45274, Isolated from Various Tissues of a Male Ferret with Lethal Sepsis.</title>
        <authorList>
            <person name="Ruckert C."/>
            <person name="Eimer J."/>
            <person name="Winkler A."/>
            <person name="Tauch A."/>
        </authorList>
    </citation>
    <scope>NUCLEOTIDE SEQUENCE [LARGE SCALE GENOMIC DNA]</scope>
    <source>
        <strain evidence="2 3">DSM 45274</strain>
    </source>
</reference>
<organism evidence="2 3">
    <name type="scientific">Corynebacterium mustelae</name>
    <dbReference type="NCBI Taxonomy" id="571915"/>
    <lineage>
        <taxon>Bacteria</taxon>
        <taxon>Bacillati</taxon>
        <taxon>Actinomycetota</taxon>
        <taxon>Actinomycetes</taxon>
        <taxon>Mycobacteriales</taxon>
        <taxon>Corynebacteriaceae</taxon>
        <taxon>Corynebacterium</taxon>
    </lineage>
</organism>
<accession>A0A0G3H5J8</accession>
<sequence>MIRLHSTPHRNDIPALVVTYATNQLTSPIIRLVPEPLETAETVAFSAVGVEKMNQTHIGFTPKRAAGFPAWAILTDPDNAQHALNLVADVEWARRKAHTHAGQVKDRIDELTVALQNSAPHFLPTFLEEIARIFALAGNIPYGKQYFNKARDIEEFYALPIDNERHSHAFTEFTKLGVVTAKALSNEAKNVATRMEPQEAFDYFFNLLIDQVRAGVSLYVKVFKDLEALAKNAGIDPEAATIELIAAYLPSRSFPETPESLLNTILTKMPRAVAQHPDLADIFYTITFGNWDINDYVAALQNAQLWEPLCADPQKIVPWLEAKIALGNWRFNFFHNTNQHLLDAIDRNKDALRGRRIATNRATYHLDYIDALIAAGARWSTLDSRFGRLMVEFFDAWLADHHRDLIHLLGREEIRWDFVEYLTFKQLAKNWDLVFANETVLGIATDMLENLHKELTSATDFARKKMVKENRNYLTDPRLREINPEVIAMVVPDTNPTEGMQPAETTSPSNSAASQGSATGAANTIPKPPELCSDYTHLWFNQSLHKLAEDFNDPQGTGHALLDCRLQVFVGSIGREKVWLASLAAPGIPLDVVRIYCEFLHWCADYGVLGAKLSSTVRSQQIYVHSQPPADLRAYDDFFVPKDDFKKTLDEILAWHEKRHSAGKLPTLAWDNVSLYDIATRAAATSTLPPRVWASLLTGSYLHKIAEQTRINTPELAKALGTSVTALKKLRAHTGDNFCEHDEILLGLGWHDNYLTEGPNIDAICTFWEDKWGVPWIHLTDDMWDGIPTQLYENISASFHREPFPNDAYVAYKFTSLLPVYLHLAHLVEPGSEDAHTLAGRINAMRDCDYSSPVFHETRHQLHSLQAVREGHLDTLLNYLTEGTPIAGTKQDPLISAPESVADAARTLDLSEEAAKYFLQLLALSEPTNAAVKKWNNWTKKKLDQATEELLAKELVVTAKRTGAKRSVFLPGGWLEKSDTGSAMEMWKAPHYLLRDDTKCRPIVDTCPPILPYPNLFAEVWERYKSGDVPGYEKLTTKRYRSRR</sequence>
<dbReference type="OrthoDB" id="218750at2"/>
<evidence type="ECO:0000313" key="3">
    <source>
        <dbReference type="Proteomes" id="UP000035199"/>
    </source>
</evidence>
<dbReference type="Proteomes" id="UP000035199">
    <property type="component" value="Chromosome"/>
</dbReference>
<dbReference type="PATRIC" id="fig|571915.4.peg.2252"/>
<protein>
    <submittedName>
        <fullName evidence="2">Uncharacterized protein</fullName>
    </submittedName>
</protein>
<keyword evidence="3" id="KW-1185">Reference proteome</keyword>
<dbReference type="STRING" id="571915.CMUST_10580"/>
<dbReference type="KEGG" id="cmv:CMUST_10580"/>